<keyword evidence="2" id="KW-0391">Immunity</keyword>
<dbReference type="Pfam" id="PF07686">
    <property type="entry name" value="V-set"/>
    <property type="match status" value="1"/>
</dbReference>
<protein>
    <recommendedName>
        <fullName evidence="5">Ig-like domain-containing protein</fullName>
    </recommendedName>
</protein>
<dbReference type="InterPro" id="IPR050413">
    <property type="entry name" value="TCR_beta_variable"/>
</dbReference>
<dbReference type="PANTHER" id="PTHR23268:SF14">
    <property type="entry name" value="T CELL RECEPTOR BETA VARIABLE 12-3-RELATED"/>
    <property type="match status" value="1"/>
</dbReference>
<dbReference type="Gene3D" id="2.60.40.10">
    <property type="entry name" value="Immunoglobulins"/>
    <property type="match status" value="1"/>
</dbReference>
<dbReference type="InterPro" id="IPR013783">
    <property type="entry name" value="Ig-like_fold"/>
</dbReference>
<dbReference type="PANTHER" id="PTHR23268">
    <property type="entry name" value="T-CELL RECEPTOR BETA CHAIN"/>
    <property type="match status" value="1"/>
</dbReference>
<evidence type="ECO:0000313" key="6">
    <source>
        <dbReference type="EMBL" id="KAK9958218.1"/>
    </source>
</evidence>
<dbReference type="EMBL" id="JAWDJR010000019">
    <property type="protein sequence ID" value="KAK9958218.1"/>
    <property type="molecule type" value="Genomic_DNA"/>
</dbReference>
<dbReference type="InterPro" id="IPR003599">
    <property type="entry name" value="Ig_sub"/>
</dbReference>
<keyword evidence="3" id="KW-0812">Transmembrane</keyword>
<dbReference type="SMART" id="SM00409">
    <property type="entry name" value="IG"/>
    <property type="match status" value="1"/>
</dbReference>
<dbReference type="InterPro" id="IPR036179">
    <property type="entry name" value="Ig-like_dom_sf"/>
</dbReference>
<feature type="chain" id="PRO_5043374115" description="Ig-like domain-containing protein" evidence="4">
    <location>
        <begin position="21"/>
        <end position="204"/>
    </location>
</feature>
<dbReference type="PROSITE" id="PS50835">
    <property type="entry name" value="IG_LIKE"/>
    <property type="match status" value="1"/>
</dbReference>
<reference evidence="6 7" key="1">
    <citation type="submission" date="2024-05" db="EMBL/GenBank/DDBJ databases">
        <title>A high-quality chromosomal-level genome assembly of Topmouth culter (Culter alburnus).</title>
        <authorList>
            <person name="Zhao H."/>
        </authorList>
    </citation>
    <scope>NUCLEOTIDE SEQUENCE [LARGE SCALE GENOMIC DNA]</scope>
    <source>
        <strain evidence="6">CATC2023</strain>
        <tissue evidence="6">Muscle</tissue>
    </source>
</reference>
<evidence type="ECO:0000256" key="2">
    <source>
        <dbReference type="ARBA" id="ARBA00022859"/>
    </source>
</evidence>
<dbReference type="Proteomes" id="UP001479290">
    <property type="component" value="Unassembled WGS sequence"/>
</dbReference>
<keyword evidence="1 4" id="KW-0732">Signal</keyword>
<feature type="signal peptide" evidence="4">
    <location>
        <begin position="1"/>
        <end position="20"/>
    </location>
</feature>
<evidence type="ECO:0000256" key="4">
    <source>
        <dbReference type="SAM" id="SignalP"/>
    </source>
</evidence>
<evidence type="ECO:0000259" key="5">
    <source>
        <dbReference type="PROSITE" id="PS50835"/>
    </source>
</evidence>
<evidence type="ECO:0000256" key="1">
    <source>
        <dbReference type="ARBA" id="ARBA00022729"/>
    </source>
</evidence>
<sequence length="204" mass="23017">MEKILFFCVFLYRILQITSSDVSGHNVTLLRFQLNGNVSLKCSVTSRHDMAWYRQDPDSGQLKLLLWFISKKLWTKEPDIRITVQSDSGSNTASLIIENLTESDSGLYFCGTRSVENSVTRFVKPIRLQLEDKVHSVTEPPEDVEITDGLTMLERVLIFSGVGLAAFVFFLTTVVTGRNIHHHGWQKGWAAAKRAGLTDQNSPK</sequence>
<dbReference type="InterPro" id="IPR013106">
    <property type="entry name" value="Ig_V-set"/>
</dbReference>
<dbReference type="SMART" id="SM00406">
    <property type="entry name" value="IGv"/>
    <property type="match status" value="1"/>
</dbReference>
<feature type="transmembrane region" description="Helical" evidence="3">
    <location>
        <begin position="156"/>
        <end position="177"/>
    </location>
</feature>
<dbReference type="SUPFAM" id="SSF48726">
    <property type="entry name" value="Immunoglobulin"/>
    <property type="match status" value="1"/>
</dbReference>
<proteinExistence type="predicted"/>
<dbReference type="AlphaFoldDB" id="A0AAW1ZBD8"/>
<dbReference type="GO" id="GO:0005886">
    <property type="term" value="C:plasma membrane"/>
    <property type="evidence" value="ECO:0007669"/>
    <property type="project" value="TreeGrafter"/>
</dbReference>
<feature type="domain" description="Ig-like" evidence="5">
    <location>
        <begin position="38"/>
        <end position="120"/>
    </location>
</feature>
<dbReference type="GO" id="GO:0002376">
    <property type="term" value="P:immune system process"/>
    <property type="evidence" value="ECO:0007669"/>
    <property type="project" value="UniProtKB-KW"/>
</dbReference>
<name>A0AAW1ZBD8_CULAL</name>
<evidence type="ECO:0000313" key="7">
    <source>
        <dbReference type="Proteomes" id="UP001479290"/>
    </source>
</evidence>
<evidence type="ECO:0000256" key="3">
    <source>
        <dbReference type="SAM" id="Phobius"/>
    </source>
</evidence>
<dbReference type="InterPro" id="IPR007110">
    <property type="entry name" value="Ig-like_dom"/>
</dbReference>
<organism evidence="6 7">
    <name type="scientific">Culter alburnus</name>
    <name type="common">Topmouth culter</name>
    <dbReference type="NCBI Taxonomy" id="194366"/>
    <lineage>
        <taxon>Eukaryota</taxon>
        <taxon>Metazoa</taxon>
        <taxon>Chordata</taxon>
        <taxon>Craniata</taxon>
        <taxon>Vertebrata</taxon>
        <taxon>Euteleostomi</taxon>
        <taxon>Actinopterygii</taxon>
        <taxon>Neopterygii</taxon>
        <taxon>Teleostei</taxon>
        <taxon>Ostariophysi</taxon>
        <taxon>Cypriniformes</taxon>
        <taxon>Xenocyprididae</taxon>
        <taxon>Xenocypridinae</taxon>
        <taxon>Culter</taxon>
    </lineage>
</organism>
<keyword evidence="7" id="KW-1185">Reference proteome</keyword>
<keyword evidence="3" id="KW-0472">Membrane</keyword>
<comment type="caution">
    <text evidence="6">The sequence shown here is derived from an EMBL/GenBank/DDBJ whole genome shotgun (WGS) entry which is preliminary data.</text>
</comment>
<dbReference type="GO" id="GO:0007166">
    <property type="term" value="P:cell surface receptor signaling pathway"/>
    <property type="evidence" value="ECO:0007669"/>
    <property type="project" value="TreeGrafter"/>
</dbReference>
<gene>
    <name evidence="6" type="ORF">ABG768_012392</name>
</gene>
<keyword evidence="3" id="KW-1133">Transmembrane helix</keyword>
<accession>A0AAW1ZBD8</accession>